<dbReference type="GO" id="GO:0000976">
    <property type="term" value="F:transcription cis-regulatory region binding"/>
    <property type="evidence" value="ECO:0007669"/>
    <property type="project" value="UniProtKB-ARBA"/>
</dbReference>
<evidence type="ECO:0000256" key="6">
    <source>
        <dbReference type="ARBA" id="ARBA00023163"/>
    </source>
</evidence>
<dbReference type="GO" id="GO:0005634">
    <property type="term" value="C:nucleus"/>
    <property type="evidence" value="ECO:0007669"/>
    <property type="project" value="UniProtKB-SubCell"/>
</dbReference>
<keyword evidence="10" id="KW-0732">Signal</keyword>
<reference evidence="12" key="1">
    <citation type="submission" date="2022-05" db="EMBL/GenBank/DDBJ databases">
        <title>The Musa troglodytarum L. genome provides insights into the mechanism of non-climacteric behaviour and enrichment of carotenoids.</title>
        <authorList>
            <person name="Wang J."/>
        </authorList>
    </citation>
    <scope>NUCLEOTIDE SEQUENCE</scope>
    <source>
        <tissue evidence="12">Leaf</tissue>
    </source>
</reference>
<feature type="region of interest" description="Disordered" evidence="9">
    <location>
        <begin position="384"/>
        <end position="406"/>
    </location>
</feature>
<dbReference type="SMART" id="SM00380">
    <property type="entry name" value="AP2"/>
    <property type="match status" value="1"/>
</dbReference>
<evidence type="ECO:0000256" key="9">
    <source>
        <dbReference type="SAM" id="MobiDB-lite"/>
    </source>
</evidence>
<dbReference type="InterPro" id="IPR029052">
    <property type="entry name" value="Metallo-depent_PP-like"/>
</dbReference>
<keyword evidence="13" id="KW-1185">Reference proteome</keyword>
<gene>
    <name evidence="12" type="ORF">MUK42_02621</name>
</gene>
<organism evidence="12 13">
    <name type="scientific">Musa troglodytarum</name>
    <name type="common">fe'i banana</name>
    <dbReference type="NCBI Taxonomy" id="320322"/>
    <lineage>
        <taxon>Eukaryota</taxon>
        <taxon>Viridiplantae</taxon>
        <taxon>Streptophyta</taxon>
        <taxon>Embryophyta</taxon>
        <taxon>Tracheophyta</taxon>
        <taxon>Spermatophyta</taxon>
        <taxon>Magnoliopsida</taxon>
        <taxon>Liliopsida</taxon>
        <taxon>Zingiberales</taxon>
        <taxon>Musaceae</taxon>
        <taxon>Musa</taxon>
    </lineage>
</organism>
<dbReference type="Gene3D" id="3.60.21.10">
    <property type="match status" value="1"/>
</dbReference>
<keyword evidence="7" id="KW-0539">Nucleus</keyword>
<keyword evidence="6" id="KW-0804">Transcription</keyword>
<dbReference type="Pfam" id="PF00847">
    <property type="entry name" value="AP2"/>
    <property type="match status" value="1"/>
</dbReference>
<evidence type="ECO:0000256" key="3">
    <source>
        <dbReference type="ARBA" id="ARBA00023015"/>
    </source>
</evidence>
<keyword evidence="2" id="KW-0936">Ethylene signaling pathway</keyword>
<feature type="region of interest" description="Disordered" evidence="9">
    <location>
        <begin position="205"/>
        <end position="227"/>
    </location>
</feature>
<dbReference type="OrthoDB" id="9984693at2759"/>
<evidence type="ECO:0000259" key="11">
    <source>
        <dbReference type="PROSITE" id="PS51032"/>
    </source>
</evidence>
<keyword evidence="3" id="KW-0805">Transcription regulation</keyword>
<dbReference type="EMBL" id="CP097510">
    <property type="protein sequence ID" value="URE38982.1"/>
    <property type="molecule type" value="Genomic_DNA"/>
</dbReference>
<sequence length="811" mass="88196">MASLRPVLPLLMVAVLIAVEERISGPSCVASGRRGDGASHPDDLKVMMVADLLLRGSDASYADTFFRDSFISKFFRKSFERLKPDMLVVLGDISAKGWALTDNKWLTVLQQFHTILGPVGGLPLHIALGDRDIGKCSELDEQFINQVSSNLPGLGSSGCSAFEIGNISFVSLNAVALLCGNNDLRFGVEKVVERESIALRNPMNEASEKVSEPTMRTEGSNNFHWRDNHMESGSGPVLLLHFPLYRKKRNIIGGTKVDPGIYHHMAEGLARHDDSKFKDMEPYALDQTLPVNATEYIFQALKPRIVFSGHTHSFCDHTHGDGTREITVPAMTWAARQKPGFVLVNFQQNKAVSVSHCSFASERHMEHGGRRRGAFGFNWRQLGSPISSSHGRPPSCQAESKPTPNLERLDAGGKLPGCHFSRDNGGELSLAAGGKLSFRLDDMAAAVDMYDGELFFSADPSSEELMKALEPFIAGASTSSASSSSNFTVTHYSPSFPPPPSSVSPSFFSPSSAHQNHSFDAYSHQNPTFAFRSHQYPTLYGGSQSPSSAGMVPEGFLGLDRQGLVGSVGLTHLSPEQIQQIQAQIQLQQQQQLSIVGKQLPPNRGHQHQAAGFLAPKPQAMKHAGSTPPPKTTKLYRGVRQRHWGKWVAEIRLPKNRTRLWLGTFDTAEEAALAYDQAAYRLRGELARLNFPEHRHGGADGGSLHASVDAKLQAICQSLAGSSKQGSASGALLPIDTTNPDSNAATKVAAGGVTPMVEISSDGEDSSGSSPVLEMQQLDFTEVPWDESENFVLKKYPSWEIDWDSILSPGT</sequence>
<evidence type="ECO:0000256" key="8">
    <source>
        <dbReference type="ARBA" id="ARBA00024343"/>
    </source>
</evidence>
<evidence type="ECO:0000256" key="4">
    <source>
        <dbReference type="ARBA" id="ARBA00023125"/>
    </source>
</evidence>
<dbReference type="PRINTS" id="PR00367">
    <property type="entry name" value="ETHRSPELEMNT"/>
</dbReference>
<feature type="chain" id="PRO_5039646559" evidence="10">
    <location>
        <begin position="19"/>
        <end position="811"/>
    </location>
</feature>
<dbReference type="Gene3D" id="3.30.730.10">
    <property type="entry name" value="AP2/ERF domain"/>
    <property type="match status" value="1"/>
</dbReference>
<dbReference type="Proteomes" id="UP001055439">
    <property type="component" value="Chromosome 8"/>
</dbReference>
<dbReference type="InterPro" id="IPR051758">
    <property type="entry name" value="ERF/AP2-like"/>
</dbReference>
<dbReference type="InterPro" id="IPR001471">
    <property type="entry name" value="AP2/ERF_dom"/>
</dbReference>
<dbReference type="FunFam" id="3.30.730.10:FF:000001">
    <property type="entry name" value="Ethylene-responsive transcription factor 2"/>
    <property type="match status" value="1"/>
</dbReference>
<proteinExistence type="inferred from homology"/>
<dbReference type="PROSITE" id="PS51032">
    <property type="entry name" value="AP2_ERF"/>
    <property type="match status" value="1"/>
</dbReference>
<dbReference type="FunFam" id="3.60.21.10:FF:000135">
    <property type="entry name" value="Os06g0222800 protein"/>
    <property type="match status" value="1"/>
</dbReference>
<keyword evidence="4" id="KW-0238">DNA-binding</keyword>
<evidence type="ECO:0000256" key="2">
    <source>
        <dbReference type="ARBA" id="ARBA00022745"/>
    </source>
</evidence>
<dbReference type="SUPFAM" id="SSF54171">
    <property type="entry name" value="DNA-binding domain"/>
    <property type="match status" value="1"/>
</dbReference>
<evidence type="ECO:0000256" key="1">
    <source>
        <dbReference type="ARBA" id="ARBA00004123"/>
    </source>
</evidence>
<evidence type="ECO:0000256" key="7">
    <source>
        <dbReference type="ARBA" id="ARBA00023242"/>
    </source>
</evidence>
<keyword evidence="5" id="KW-0010">Activator</keyword>
<evidence type="ECO:0000313" key="12">
    <source>
        <dbReference type="EMBL" id="URE38982.1"/>
    </source>
</evidence>
<evidence type="ECO:0000313" key="13">
    <source>
        <dbReference type="Proteomes" id="UP001055439"/>
    </source>
</evidence>
<comment type="subcellular location">
    <subcellularLocation>
        <location evidence="1">Nucleus</location>
    </subcellularLocation>
</comment>
<feature type="signal peptide" evidence="10">
    <location>
        <begin position="1"/>
        <end position="18"/>
    </location>
</feature>
<feature type="region of interest" description="Disordered" evidence="9">
    <location>
        <begin position="487"/>
        <end position="510"/>
    </location>
</feature>
<dbReference type="InterPro" id="IPR036955">
    <property type="entry name" value="AP2/ERF_dom_sf"/>
</dbReference>
<dbReference type="CDD" id="cd00018">
    <property type="entry name" value="AP2"/>
    <property type="match status" value="1"/>
</dbReference>
<evidence type="ECO:0000256" key="5">
    <source>
        <dbReference type="ARBA" id="ARBA00023159"/>
    </source>
</evidence>
<dbReference type="GO" id="GO:0003700">
    <property type="term" value="F:DNA-binding transcription factor activity"/>
    <property type="evidence" value="ECO:0007669"/>
    <property type="project" value="InterPro"/>
</dbReference>
<dbReference type="GO" id="GO:0009873">
    <property type="term" value="P:ethylene-activated signaling pathway"/>
    <property type="evidence" value="ECO:0007669"/>
    <property type="project" value="UniProtKB-KW"/>
</dbReference>
<feature type="domain" description="AP2/ERF" evidence="11">
    <location>
        <begin position="635"/>
        <end position="692"/>
    </location>
</feature>
<dbReference type="PANTHER" id="PTHR31657">
    <property type="entry name" value="ETHYLENE-RESPONSIVE TRANSCRIPTION FACTOR ERF061"/>
    <property type="match status" value="1"/>
</dbReference>
<evidence type="ECO:0000256" key="10">
    <source>
        <dbReference type="SAM" id="SignalP"/>
    </source>
</evidence>
<dbReference type="InterPro" id="IPR016177">
    <property type="entry name" value="DNA-bd_dom_sf"/>
</dbReference>
<protein>
    <submittedName>
        <fullName evidence="12">Inositol</fullName>
    </submittedName>
</protein>
<comment type="similarity">
    <text evidence="8">Belongs to the AP2/ERF transcription factor family. ERF subfamily.</text>
</comment>
<dbReference type="SUPFAM" id="SSF56300">
    <property type="entry name" value="Metallo-dependent phosphatases"/>
    <property type="match status" value="1"/>
</dbReference>
<accession>A0A9E7HZY9</accession>
<dbReference type="PANTHER" id="PTHR31657:SF73">
    <property type="entry name" value="OS02G0752800 PROTEIN"/>
    <property type="match status" value="1"/>
</dbReference>
<dbReference type="AlphaFoldDB" id="A0A9E7HZY9"/>
<name>A0A9E7HZY9_9LILI</name>